<dbReference type="EMBL" id="AP019307">
    <property type="protein sequence ID" value="BBH16866.1"/>
    <property type="molecule type" value="Genomic_DNA"/>
</dbReference>
<dbReference type="RefSeq" id="WP_125567581.1">
    <property type="nucleotide sequence ID" value="NZ_AP019307.1"/>
</dbReference>
<reference evidence="1 2" key="1">
    <citation type="submission" date="2018-11" db="EMBL/GenBank/DDBJ databases">
        <title>Complete genome sequence of Nocardioides baekrokdamisoli strain KCTC 39748.</title>
        <authorList>
            <person name="Kang S.W."/>
            <person name="Lee K.C."/>
            <person name="Kim K.K."/>
            <person name="Kim J.S."/>
            <person name="Kim D.S."/>
            <person name="Ko S.H."/>
            <person name="Yang S.H."/>
            <person name="Shin Y.K."/>
            <person name="Lee J.S."/>
        </authorList>
    </citation>
    <scope>NUCLEOTIDE SEQUENCE [LARGE SCALE GENOMIC DNA]</scope>
    <source>
        <strain evidence="1 2">KCTC 39748</strain>
    </source>
</reference>
<dbReference type="OrthoDB" id="3628931at2"/>
<keyword evidence="2" id="KW-1185">Reference proteome</keyword>
<dbReference type="Proteomes" id="UP000271573">
    <property type="component" value="Chromosome"/>
</dbReference>
<dbReference type="KEGG" id="nbe:Back2_11530"/>
<evidence type="ECO:0000313" key="2">
    <source>
        <dbReference type="Proteomes" id="UP000271573"/>
    </source>
</evidence>
<sequence>MYRYFSVFFIFRVAFKGQFVRATLTEQGWAQQEVDKVEAARLLNGRTLHPSPWDRFSLIGVAVVVAIIVAVSSSSHAKRDASGNVTQGGDSKVGALRTGDCLPTMTGGNTKVSDLNVVPCSQAHQAEVFYAYDLSGSFPGSDAVGAEVQKTCANYLRTNMKLTPADKGKAISPWTLYPDTQETWDSNKHAVCILALDSGTTTSPIAVAK</sequence>
<dbReference type="AlphaFoldDB" id="A0A3G9IET4"/>
<name>A0A3G9IET4_9ACTN</name>
<organism evidence="1 2">
    <name type="scientific">Nocardioides baekrokdamisoli</name>
    <dbReference type="NCBI Taxonomy" id="1804624"/>
    <lineage>
        <taxon>Bacteria</taxon>
        <taxon>Bacillati</taxon>
        <taxon>Actinomycetota</taxon>
        <taxon>Actinomycetes</taxon>
        <taxon>Propionibacteriales</taxon>
        <taxon>Nocardioidaceae</taxon>
        <taxon>Nocardioides</taxon>
    </lineage>
</organism>
<accession>A0A3G9IET4</accession>
<protein>
    <recommendedName>
        <fullName evidence="3">Septum formation-related domain-containing protein</fullName>
    </recommendedName>
</protein>
<gene>
    <name evidence="1" type="ORF">Back2_11530</name>
</gene>
<proteinExistence type="predicted"/>
<evidence type="ECO:0000313" key="1">
    <source>
        <dbReference type="EMBL" id="BBH16866.1"/>
    </source>
</evidence>
<evidence type="ECO:0008006" key="3">
    <source>
        <dbReference type="Google" id="ProtNLM"/>
    </source>
</evidence>